<proteinExistence type="predicted"/>
<sequence>MWQAVTWAEAGLFVPHQTTFLTPDKGLPAAAHLSLFRGRERVILAQKGNGRKCGMYTSFAAQVTEWFRLARKTLTKAQKEEALRQLKAGGAVSTVADAVGAPAATISKERALRVRQSEATTTYGSVVTVRLSPEEVRQLDGLKAVLGTDSRSDVLRSLLRSGVGMIEFPPDQAAKIEEIRHELHKIGVNINQIAFAANAKKIKLAKGHMGALEELRAALPQVRTYLQAVVSEQRRRGIRLFRAFVEANQ</sequence>
<dbReference type="Pfam" id="PF01402">
    <property type="entry name" value="RHH_1"/>
    <property type="match status" value="1"/>
</dbReference>
<organism evidence="3 4">
    <name type="scientific">Paracoccus pantotrophus</name>
    <name type="common">Thiosphaera pantotropha</name>
    <dbReference type="NCBI Taxonomy" id="82367"/>
    <lineage>
        <taxon>Bacteria</taxon>
        <taxon>Pseudomonadati</taxon>
        <taxon>Pseudomonadota</taxon>
        <taxon>Alphaproteobacteria</taxon>
        <taxon>Rhodobacterales</taxon>
        <taxon>Paracoccaceae</taxon>
        <taxon>Paracoccus</taxon>
    </lineage>
</organism>
<evidence type="ECO:0000313" key="3">
    <source>
        <dbReference type="EMBL" id="QFG36119.1"/>
    </source>
</evidence>
<dbReference type="EMBL" id="CP044424">
    <property type="protein sequence ID" value="QFG36119.1"/>
    <property type="molecule type" value="Genomic_DNA"/>
</dbReference>
<dbReference type="RefSeq" id="WP_147429461.1">
    <property type="nucleotide sequence ID" value="NZ_CP044424.1"/>
</dbReference>
<dbReference type="Pfam" id="PF05713">
    <property type="entry name" value="MobC"/>
    <property type="match status" value="1"/>
</dbReference>
<dbReference type="Proteomes" id="UP000326453">
    <property type="component" value="Plasmid pPAN1"/>
</dbReference>
<dbReference type="GO" id="GO:0006355">
    <property type="term" value="P:regulation of DNA-templated transcription"/>
    <property type="evidence" value="ECO:0007669"/>
    <property type="project" value="InterPro"/>
</dbReference>
<dbReference type="AlphaFoldDB" id="A0AAE6TT18"/>
<accession>A0AAE6TT18</accession>
<evidence type="ECO:0000259" key="1">
    <source>
        <dbReference type="Pfam" id="PF01402"/>
    </source>
</evidence>
<reference evidence="3 4" key="1">
    <citation type="submission" date="2019-01" db="EMBL/GenBank/DDBJ databases">
        <title>Complete Genome Sequence and Annotation of the Paracoccus pantotrophus type strain DSM 2944.</title>
        <authorList>
            <person name="Bockwoldt J.A."/>
            <person name="Zimmermann M."/>
            <person name="Tiso T."/>
            <person name="Blank L.M."/>
        </authorList>
    </citation>
    <scope>NUCLEOTIDE SEQUENCE [LARGE SCALE GENOMIC DNA]</scope>
    <source>
        <strain evidence="3 4">DSM 2944</strain>
        <plasmid evidence="4">ppan1</plasmid>
    </source>
</reference>
<keyword evidence="3" id="KW-0614">Plasmid</keyword>
<geneLocation type="plasmid" evidence="4">
    <name>ppan1</name>
</geneLocation>
<gene>
    <name evidence="3" type="ORF">ESD82_07730</name>
</gene>
<dbReference type="InterPro" id="IPR002145">
    <property type="entry name" value="CopG"/>
</dbReference>
<feature type="domain" description="Bacterial mobilisation" evidence="2">
    <location>
        <begin position="182"/>
        <end position="222"/>
    </location>
</feature>
<dbReference type="KEGG" id="ppan:ESD82_07730"/>
<evidence type="ECO:0000313" key="4">
    <source>
        <dbReference type="Proteomes" id="UP000326453"/>
    </source>
</evidence>
<dbReference type="GeneID" id="51370451"/>
<evidence type="ECO:0000259" key="2">
    <source>
        <dbReference type="Pfam" id="PF05713"/>
    </source>
</evidence>
<feature type="domain" description="Ribbon-helix-helix protein CopG" evidence="1">
    <location>
        <begin position="126"/>
        <end position="161"/>
    </location>
</feature>
<name>A0AAE6TT18_PARPN</name>
<protein>
    <submittedName>
        <fullName evidence="3">MobC family plasmid mobilization relaxosome protein</fullName>
    </submittedName>
</protein>
<dbReference type="InterPro" id="IPR008687">
    <property type="entry name" value="MobC"/>
</dbReference>